<comment type="similarity">
    <text evidence="1 3">Belongs to the bacterial flagellin family.</text>
</comment>
<dbReference type="Gene3D" id="1.20.1330.10">
    <property type="entry name" value="f41 fragment of flagellin, N-terminal domain"/>
    <property type="match status" value="1"/>
</dbReference>
<keyword evidence="6" id="KW-0282">Flagellum</keyword>
<dbReference type="GO" id="GO:0009288">
    <property type="term" value="C:bacterial-type flagellum"/>
    <property type="evidence" value="ECO:0007669"/>
    <property type="project" value="UniProtKB-SubCell"/>
</dbReference>
<dbReference type="GO" id="GO:0005198">
    <property type="term" value="F:structural molecule activity"/>
    <property type="evidence" value="ECO:0007669"/>
    <property type="project" value="UniProtKB-UniRule"/>
</dbReference>
<evidence type="ECO:0000313" key="6">
    <source>
        <dbReference type="EMBL" id="MBL0371390.1"/>
    </source>
</evidence>
<keyword evidence="6" id="KW-0969">Cilium</keyword>
<evidence type="ECO:0000256" key="1">
    <source>
        <dbReference type="ARBA" id="ARBA00005709"/>
    </source>
</evidence>
<dbReference type="PRINTS" id="PR00207">
    <property type="entry name" value="FLAGELLIN"/>
</dbReference>
<evidence type="ECO:0000256" key="2">
    <source>
        <dbReference type="ARBA" id="ARBA00023143"/>
    </source>
</evidence>
<dbReference type="InterPro" id="IPR001492">
    <property type="entry name" value="Flagellin"/>
</dbReference>
<evidence type="ECO:0000256" key="3">
    <source>
        <dbReference type="RuleBase" id="RU362073"/>
    </source>
</evidence>
<dbReference type="InterPro" id="IPR001029">
    <property type="entry name" value="Flagellin_N"/>
</dbReference>
<evidence type="ECO:0000259" key="4">
    <source>
        <dbReference type="Pfam" id="PF00669"/>
    </source>
</evidence>
<comment type="caution">
    <text evidence="6">The sequence shown here is derived from an EMBL/GenBank/DDBJ whole genome shotgun (WGS) entry which is preliminary data.</text>
</comment>
<keyword evidence="3" id="KW-0964">Secreted</keyword>
<name>A0A937CJR5_9HYPH</name>
<dbReference type="AlphaFoldDB" id="A0A937CJR5"/>
<comment type="subcellular location">
    <subcellularLocation>
        <location evidence="3">Secreted</location>
    </subcellularLocation>
    <subcellularLocation>
        <location evidence="3">Bacterial flagellum</location>
    </subcellularLocation>
</comment>
<keyword evidence="7" id="KW-1185">Reference proteome</keyword>
<dbReference type="EMBL" id="JAEQNC010000002">
    <property type="protein sequence ID" value="MBL0371390.1"/>
    <property type="molecule type" value="Genomic_DNA"/>
</dbReference>
<dbReference type="Pfam" id="PF00669">
    <property type="entry name" value="Flagellin_N"/>
    <property type="match status" value="1"/>
</dbReference>
<comment type="function">
    <text evidence="3">Flagellin is the subunit protein which polymerizes to form the filaments of bacterial flagella.</text>
</comment>
<reference evidence="6" key="1">
    <citation type="submission" date="2021-01" db="EMBL/GenBank/DDBJ databases">
        <title>Rhizobium sp. strain KVB221 16S ribosomal RNA gene Genome sequencing and assembly.</title>
        <authorList>
            <person name="Kang M."/>
        </authorList>
    </citation>
    <scope>NUCLEOTIDE SEQUENCE</scope>
    <source>
        <strain evidence="6">KVB221</strain>
    </source>
</reference>
<sequence>MTSIVTNLGAMAAVQQLRLIGASRLESQQQVATGYRVESAKDNTAYWSIATTMRSDGKALAAAEDSLGLGAAVVGVAYSSMNFAVGVVDEIKAKLVSARERGVNLAKVNAEIVELRNELYSIADSSSFNGENWLRRSSPADDVDKQMVGSFNRDANSNVAVTSLTYSFANAQGTNHLIDDVDGKGILTSPQYARELGTDTEWVLMKGRQSVGQIEFTLNQSTTTADIDEMISVTDRMLLAMTDVASNLGSMVSRIKLQENFVIDLQDSQARGVGRLVDADLNAASARLRAVETQGKLANQALSIANASPLAMLPLLT</sequence>
<gene>
    <name evidence="6" type="ORF">JJB09_05060</name>
</gene>
<dbReference type="Pfam" id="PF00700">
    <property type="entry name" value="Flagellin_C"/>
    <property type="match status" value="1"/>
</dbReference>
<dbReference type="InterPro" id="IPR046358">
    <property type="entry name" value="Flagellin_C"/>
</dbReference>
<feature type="domain" description="Flagellin N-terminal" evidence="4">
    <location>
        <begin position="4"/>
        <end position="135"/>
    </location>
</feature>
<dbReference type="Proteomes" id="UP000633219">
    <property type="component" value="Unassembled WGS sequence"/>
</dbReference>
<accession>A0A937CJR5</accession>
<keyword evidence="6" id="KW-0966">Cell projection</keyword>
<dbReference type="GO" id="GO:0005576">
    <property type="term" value="C:extracellular region"/>
    <property type="evidence" value="ECO:0007669"/>
    <property type="project" value="UniProtKB-SubCell"/>
</dbReference>
<keyword evidence="2 3" id="KW-0975">Bacterial flagellum</keyword>
<evidence type="ECO:0000259" key="5">
    <source>
        <dbReference type="Pfam" id="PF00700"/>
    </source>
</evidence>
<proteinExistence type="inferred from homology"/>
<evidence type="ECO:0000313" key="7">
    <source>
        <dbReference type="Proteomes" id="UP000633219"/>
    </source>
</evidence>
<protein>
    <recommendedName>
        <fullName evidence="3">Flagellin</fullName>
    </recommendedName>
</protein>
<dbReference type="PANTHER" id="PTHR42792">
    <property type="entry name" value="FLAGELLIN"/>
    <property type="match status" value="1"/>
</dbReference>
<organism evidence="6 7">
    <name type="scientific">Rhizobium setariae</name>
    <dbReference type="NCBI Taxonomy" id="2801340"/>
    <lineage>
        <taxon>Bacteria</taxon>
        <taxon>Pseudomonadati</taxon>
        <taxon>Pseudomonadota</taxon>
        <taxon>Alphaproteobacteria</taxon>
        <taxon>Hyphomicrobiales</taxon>
        <taxon>Rhizobiaceae</taxon>
        <taxon>Rhizobium/Agrobacterium group</taxon>
        <taxon>Rhizobium</taxon>
    </lineage>
</organism>
<dbReference type="SUPFAM" id="SSF64518">
    <property type="entry name" value="Phase 1 flagellin"/>
    <property type="match status" value="1"/>
</dbReference>
<feature type="domain" description="Flagellin C-terminal" evidence="5">
    <location>
        <begin position="232"/>
        <end position="316"/>
    </location>
</feature>
<dbReference type="PANTHER" id="PTHR42792:SF2">
    <property type="entry name" value="FLAGELLIN"/>
    <property type="match status" value="1"/>
</dbReference>